<protein>
    <submittedName>
        <fullName evidence="4">Small, acid-soluble spore protein, H family</fullName>
    </submittedName>
</protein>
<evidence type="ECO:0000256" key="3">
    <source>
        <dbReference type="ARBA" id="ARBA00022969"/>
    </source>
</evidence>
<evidence type="ECO:0000256" key="2">
    <source>
        <dbReference type="ARBA" id="ARBA00006573"/>
    </source>
</evidence>
<keyword evidence="5" id="KW-1185">Reference proteome</keyword>
<dbReference type="AlphaFoldDB" id="A0A432LEP3"/>
<comment type="subcellular location">
    <subcellularLocation>
        <location evidence="1">Spore core</location>
    </subcellularLocation>
</comment>
<evidence type="ECO:0000313" key="4">
    <source>
        <dbReference type="EMBL" id="RUL54685.1"/>
    </source>
</evidence>
<evidence type="ECO:0000256" key="1">
    <source>
        <dbReference type="ARBA" id="ARBA00004288"/>
    </source>
</evidence>
<comment type="similarity">
    <text evidence="2">Belongs to the SspH family.</text>
</comment>
<gene>
    <name evidence="4" type="ORF">EK386_05840</name>
</gene>
<sequence length="64" mass="7584">MEFSRAQEIYNSPKEYEVTYNDVSIWIDQLHNDGKTATVHLRHSLEERSEVNVAELKEEYLIQS</sequence>
<dbReference type="EMBL" id="RYYR01000006">
    <property type="protein sequence ID" value="RUL54685.1"/>
    <property type="molecule type" value="Genomic_DNA"/>
</dbReference>
<dbReference type="InterPro" id="IPR012610">
    <property type="entry name" value="SASP_SspH"/>
</dbReference>
<dbReference type="Pfam" id="PF08141">
    <property type="entry name" value="SspH"/>
    <property type="match status" value="1"/>
</dbReference>
<accession>A0A432LEP3</accession>
<keyword evidence="3" id="KW-0749">Sporulation</keyword>
<dbReference type="GO" id="GO:0030436">
    <property type="term" value="P:asexual sporulation"/>
    <property type="evidence" value="ECO:0007669"/>
    <property type="project" value="InterPro"/>
</dbReference>
<proteinExistence type="inferred from homology"/>
<organism evidence="4 5">
    <name type="scientific">Lysinibacillus antri</name>
    <dbReference type="NCBI Taxonomy" id="2498145"/>
    <lineage>
        <taxon>Bacteria</taxon>
        <taxon>Bacillati</taxon>
        <taxon>Bacillota</taxon>
        <taxon>Bacilli</taxon>
        <taxon>Bacillales</taxon>
        <taxon>Bacillaceae</taxon>
        <taxon>Lysinibacillus</taxon>
    </lineage>
</organism>
<reference evidence="4 5" key="1">
    <citation type="submission" date="2018-12" db="EMBL/GenBank/DDBJ databases">
        <title>Lysinibacillus antri sp. nov., isolated from a cave soil.</title>
        <authorList>
            <person name="Narsing Rao M.P."/>
            <person name="Zhang H."/>
            <person name="Dong Z.-Y."/>
            <person name="Niu X.-K."/>
            <person name="Zhang K."/>
            <person name="Fang B.-Z."/>
            <person name="Kang Y.-Q."/>
            <person name="Xiao M."/>
            <person name="Li W.-J."/>
        </authorList>
    </citation>
    <scope>NUCLEOTIDE SEQUENCE [LARGE SCALE GENOMIC DNA]</scope>
    <source>
        <strain evidence="4 5">SYSU K30002</strain>
    </source>
</reference>
<dbReference type="Proteomes" id="UP000287910">
    <property type="component" value="Unassembled WGS sequence"/>
</dbReference>
<dbReference type="RefSeq" id="WP_126658104.1">
    <property type="nucleotide sequence ID" value="NZ_RYYR01000006.1"/>
</dbReference>
<dbReference type="GO" id="GO:0030435">
    <property type="term" value="P:sporulation resulting in formation of a cellular spore"/>
    <property type="evidence" value="ECO:0007669"/>
    <property type="project" value="UniProtKB-KW"/>
</dbReference>
<name>A0A432LEP3_9BACI</name>
<dbReference type="GO" id="GO:0042601">
    <property type="term" value="C:endospore-forming forespore"/>
    <property type="evidence" value="ECO:0007669"/>
    <property type="project" value="InterPro"/>
</dbReference>
<comment type="caution">
    <text evidence="4">The sequence shown here is derived from an EMBL/GenBank/DDBJ whole genome shotgun (WGS) entry which is preliminary data.</text>
</comment>
<evidence type="ECO:0000313" key="5">
    <source>
        <dbReference type="Proteomes" id="UP000287910"/>
    </source>
</evidence>